<feature type="domain" description="OmpR/PhoB-type" evidence="7">
    <location>
        <begin position="1"/>
        <end position="93"/>
    </location>
</feature>
<keyword evidence="9" id="KW-1185">Reference proteome</keyword>
<evidence type="ECO:0000256" key="1">
    <source>
        <dbReference type="ARBA" id="ARBA00005820"/>
    </source>
</evidence>
<dbReference type="Pfam" id="PF03704">
    <property type="entry name" value="BTAD"/>
    <property type="match status" value="1"/>
</dbReference>
<dbReference type="CDD" id="cd15831">
    <property type="entry name" value="BTAD"/>
    <property type="match status" value="1"/>
</dbReference>
<evidence type="ECO:0000256" key="4">
    <source>
        <dbReference type="ARBA" id="ARBA00023125"/>
    </source>
</evidence>
<dbReference type="Gene3D" id="1.25.40.10">
    <property type="entry name" value="Tetratricopeptide repeat domain"/>
    <property type="match status" value="3"/>
</dbReference>
<dbReference type="Gene3D" id="1.10.8.430">
    <property type="entry name" value="Helical domain of apoptotic protease-activating factors"/>
    <property type="match status" value="1"/>
</dbReference>
<dbReference type="InterPro" id="IPR016032">
    <property type="entry name" value="Sig_transdc_resp-reg_C-effctor"/>
</dbReference>
<protein>
    <submittedName>
        <fullName evidence="8">BTAD domain-containing putative transcriptional regulator</fullName>
    </submittedName>
</protein>
<evidence type="ECO:0000256" key="5">
    <source>
        <dbReference type="ARBA" id="ARBA00023163"/>
    </source>
</evidence>
<evidence type="ECO:0000256" key="6">
    <source>
        <dbReference type="PROSITE-ProRule" id="PRU01091"/>
    </source>
</evidence>
<proteinExistence type="inferred from homology"/>
<comment type="caution">
    <text evidence="8">The sequence shown here is derived from an EMBL/GenBank/DDBJ whole genome shotgun (WGS) entry which is preliminary data.</text>
</comment>
<keyword evidence="5" id="KW-0804">Transcription</keyword>
<reference evidence="9" key="1">
    <citation type="journal article" date="2019" name="Int. J. Syst. Evol. Microbiol.">
        <title>The Global Catalogue of Microorganisms (GCM) 10K type strain sequencing project: providing services to taxonomists for standard genome sequencing and annotation.</title>
        <authorList>
            <consortium name="The Broad Institute Genomics Platform"/>
            <consortium name="The Broad Institute Genome Sequencing Center for Infectious Disease"/>
            <person name="Wu L."/>
            <person name="Ma J."/>
        </authorList>
    </citation>
    <scope>NUCLEOTIDE SEQUENCE [LARGE SCALE GENOMIC DNA]</scope>
    <source>
        <strain evidence="9">JCM 30346</strain>
    </source>
</reference>
<evidence type="ECO:0000313" key="9">
    <source>
        <dbReference type="Proteomes" id="UP001596137"/>
    </source>
</evidence>
<dbReference type="PANTHER" id="PTHR35807">
    <property type="entry name" value="TRANSCRIPTIONAL REGULATOR REDD-RELATED"/>
    <property type="match status" value="1"/>
</dbReference>
<dbReference type="InterPro" id="IPR019734">
    <property type="entry name" value="TPR_rpt"/>
</dbReference>
<keyword evidence="3" id="KW-0805">Transcription regulation</keyword>
<dbReference type="Proteomes" id="UP001596137">
    <property type="component" value="Unassembled WGS sequence"/>
</dbReference>
<dbReference type="SUPFAM" id="SSF48452">
    <property type="entry name" value="TPR-like"/>
    <property type="match status" value="3"/>
</dbReference>
<evidence type="ECO:0000259" key="7">
    <source>
        <dbReference type="PROSITE" id="PS51755"/>
    </source>
</evidence>
<keyword evidence="2" id="KW-0677">Repeat</keyword>
<dbReference type="Gene3D" id="3.40.50.300">
    <property type="entry name" value="P-loop containing nucleotide triphosphate hydrolases"/>
    <property type="match status" value="1"/>
</dbReference>
<dbReference type="Gene3D" id="1.10.10.10">
    <property type="entry name" value="Winged helix-like DNA-binding domain superfamily/Winged helix DNA-binding domain"/>
    <property type="match status" value="2"/>
</dbReference>
<dbReference type="InterPro" id="IPR005158">
    <property type="entry name" value="BTAD"/>
</dbReference>
<dbReference type="SMART" id="SM00028">
    <property type="entry name" value="TPR"/>
    <property type="match status" value="5"/>
</dbReference>
<evidence type="ECO:0000256" key="3">
    <source>
        <dbReference type="ARBA" id="ARBA00023015"/>
    </source>
</evidence>
<dbReference type="Pfam" id="PF13424">
    <property type="entry name" value="TPR_12"/>
    <property type="match status" value="3"/>
</dbReference>
<dbReference type="InterPro" id="IPR001867">
    <property type="entry name" value="OmpR/PhoB-type_DNA-bd"/>
</dbReference>
<dbReference type="PANTHER" id="PTHR35807:SF1">
    <property type="entry name" value="TRANSCRIPTIONAL REGULATOR REDD"/>
    <property type="match status" value="1"/>
</dbReference>
<dbReference type="Pfam" id="PF00931">
    <property type="entry name" value="NB-ARC"/>
    <property type="match status" value="1"/>
</dbReference>
<dbReference type="RefSeq" id="WP_380759241.1">
    <property type="nucleotide sequence ID" value="NZ_JBHSRF010000058.1"/>
</dbReference>
<dbReference type="EMBL" id="JBHSRF010000058">
    <property type="protein sequence ID" value="MFC6085275.1"/>
    <property type="molecule type" value="Genomic_DNA"/>
</dbReference>
<dbReference type="InterPro" id="IPR042197">
    <property type="entry name" value="Apaf_helical"/>
</dbReference>
<feature type="DNA-binding region" description="OmpR/PhoB-type" evidence="6">
    <location>
        <begin position="1"/>
        <end position="93"/>
    </location>
</feature>
<dbReference type="InterPro" id="IPR051677">
    <property type="entry name" value="AfsR-DnrI-RedD_regulator"/>
</dbReference>
<dbReference type="PRINTS" id="PR00364">
    <property type="entry name" value="DISEASERSIST"/>
</dbReference>
<accession>A0ABW1NQ90</accession>
<dbReference type="SUPFAM" id="SSF52540">
    <property type="entry name" value="P-loop containing nucleoside triphosphate hydrolases"/>
    <property type="match status" value="1"/>
</dbReference>
<sequence length="1000" mass="109192">MEFRLLGPVEAWNGGRQAHLGGAKPRALLTALLLDRGRIVAVERLMEVVWGENPPPTARAVLQTYVASLRRSLEGAGMTPVIVSHRVGYLAEVPADALDLLVFERRVDEGRLAVQEGRHAQARESFRAALALWRGPALGGIGDSFLRAEAVRLDEFRLTVVEERVTAELAMGQGEELLDELAALVALHPARERLRRDLMVALYRANRQADALTVYREGRQVLVEELGIEPGPELRQAHEAILRSDPALLTPARGRRPRQLPPPPADFIGREDEIATLRAALLRPEAMPICVISGAGGMGKSALALRVAHEVAGLFPDGQLHVELRGTSDAPAGPEEVLGRLLRELDPATTRLPATLEDRAGRYRTLLANQRKLVVLDDAATEAQVRPLLPGGSGSAVLVTSRNRLVGLAGATFVELGVLPSDTAVDLFARIAGEGRVAAEHEAADAIVRLCGRLPLAIRIAGARLASRRQWPLARLLNRLADERRRLDELTVGDQQVRAGISLSYALLPPRARTALRRLGLLGLPSFPAWVAASALETDVDEAERILEDLVDVSLVDVEGVDPIGQLRYRLHDLIRLFAKERALAEDDAAARNAVVARVLGGWIWLVERINEAAPPYLISVPASYRLARPVDDEVMRLVVADPHAWFRGEQEALIAGVELAAASNLDDLAVELTAALACTAFGGHQYVFDDPFASWHRTHEAALSAARRMDNALGEATLLAGLGQLHYERDLFAESRAYLSQALSMFRAAKDSRGEGAALAALGAACREQGYLPEALHFLDRARELLTGHDDASALGHVRRLAGTVRLEIGDYPAAWSDLEEALALFTAAGSRRGQGLTLRSMSLYHRARGEAGRAEELARRALAVFQAADDRMMEAYCVRALAKALLRQGRFDEAREPLRESLTLLRTLQDSFGEACTLRTLGELHLAEGRLYQAKECLEESLRIWERLRAALFRARTLRDLAGVHEALGDAATAETTRAEAVEVFRLHGSREYGELSL</sequence>
<dbReference type="InterPro" id="IPR027417">
    <property type="entry name" value="P-loop_NTPase"/>
</dbReference>
<dbReference type="PROSITE" id="PS51755">
    <property type="entry name" value="OMPR_PHOB"/>
    <property type="match status" value="1"/>
</dbReference>
<comment type="similarity">
    <text evidence="1">Belongs to the AfsR/DnrI/RedD regulatory family.</text>
</comment>
<keyword evidence="4 6" id="KW-0238">DNA-binding</keyword>
<gene>
    <name evidence="8" type="ORF">ACFP1K_29200</name>
</gene>
<name>A0ABW1NQ90_9ACTN</name>
<dbReference type="InterPro" id="IPR036388">
    <property type="entry name" value="WH-like_DNA-bd_sf"/>
</dbReference>
<dbReference type="Pfam" id="PF00486">
    <property type="entry name" value="Trans_reg_C"/>
    <property type="match status" value="1"/>
</dbReference>
<organism evidence="8 9">
    <name type="scientific">Sphaerisporangium aureirubrum</name>
    <dbReference type="NCBI Taxonomy" id="1544736"/>
    <lineage>
        <taxon>Bacteria</taxon>
        <taxon>Bacillati</taxon>
        <taxon>Actinomycetota</taxon>
        <taxon>Actinomycetes</taxon>
        <taxon>Streptosporangiales</taxon>
        <taxon>Streptosporangiaceae</taxon>
        <taxon>Sphaerisporangium</taxon>
    </lineage>
</organism>
<dbReference type="InterPro" id="IPR011990">
    <property type="entry name" value="TPR-like_helical_dom_sf"/>
</dbReference>
<dbReference type="InterPro" id="IPR002182">
    <property type="entry name" value="NB-ARC"/>
</dbReference>
<dbReference type="SMART" id="SM00862">
    <property type="entry name" value="Trans_reg_C"/>
    <property type="match status" value="1"/>
</dbReference>
<evidence type="ECO:0000256" key="2">
    <source>
        <dbReference type="ARBA" id="ARBA00022737"/>
    </source>
</evidence>
<dbReference type="SUPFAM" id="SSF46894">
    <property type="entry name" value="C-terminal effector domain of the bipartite response regulators"/>
    <property type="match status" value="1"/>
</dbReference>
<dbReference type="SMART" id="SM01043">
    <property type="entry name" value="BTAD"/>
    <property type="match status" value="1"/>
</dbReference>
<evidence type="ECO:0000313" key="8">
    <source>
        <dbReference type="EMBL" id="MFC6085275.1"/>
    </source>
</evidence>